<protein>
    <submittedName>
        <fullName evidence="2">Uncharacterized protein</fullName>
    </submittedName>
</protein>
<dbReference type="Proteomes" id="UP000598217">
    <property type="component" value="Unassembled WGS sequence"/>
</dbReference>
<dbReference type="EMBL" id="JADBDY010000001">
    <property type="protein sequence ID" value="MBE1456732.1"/>
    <property type="molecule type" value="Genomic_DNA"/>
</dbReference>
<gene>
    <name evidence="2" type="ORF">H4W79_000946</name>
</gene>
<evidence type="ECO:0000256" key="1">
    <source>
        <dbReference type="SAM" id="MobiDB-lite"/>
    </source>
</evidence>
<keyword evidence="3" id="KW-1185">Reference proteome</keyword>
<evidence type="ECO:0000313" key="3">
    <source>
        <dbReference type="Proteomes" id="UP000598217"/>
    </source>
</evidence>
<evidence type="ECO:0000313" key="2">
    <source>
        <dbReference type="EMBL" id="MBE1456732.1"/>
    </source>
</evidence>
<name>A0ABR9HCI2_9ACTN</name>
<comment type="caution">
    <text evidence="2">The sequence shown here is derived from an EMBL/GenBank/DDBJ whole genome shotgun (WGS) entry which is preliminary data.</text>
</comment>
<reference evidence="2 3" key="1">
    <citation type="submission" date="2020-10" db="EMBL/GenBank/DDBJ databases">
        <title>Sequencing the genomes of 1000 actinobacteria strains.</title>
        <authorList>
            <person name="Klenk H.-P."/>
        </authorList>
    </citation>
    <scope>NUCLEOTIDE SEQUENCE [LARGE SCALE GENOMIC DNA]</scope>
    <source>
        <strain evidence="2 3">DSM 45157</strain>
    </source>
</reference>
<feature type="region of interest" description="Disordered" evidence="1">
    <location>
        <begin position="47"/>
        <end position="83"/>
    </location>
</feature>
<accession>A0ABR9HCI2</accession>
<feature type="compositionally biased region" description="Basic and acidic residues" evidence="1">
    <location>
        <begin position="74"/>
        <end position="83"/>
    </location>
</feature>
<sequence length="83" mass="8609">MDTRAVAIGAGRCSVAPAVIGISLYCEVTYSRVKLNDSDVSVNLPCPPGPGAADRPRAPSTTPRRAGAGCATMERCEKNSSEQ</sequence>
<organism evidence="2 3">
    <name type="scientific">Nocardiopsis terrae</name>
    <dbReference type="NCBI Taxonomy" id="372655"/>
    <lineage>
        <taxon>Bacteria</taxon>
        <taxon>Bacillati</taxon>
        <taxon>Actinomycetota</taxon>
        <taxon>Actinomycetes</taxon>
        <taxon>Streptosporangiales</taxon>
        <taxon>Nocardiopsidaceae</taxon>
        <taxon>Nocardiopsis</taxon>
    </lineage>
</organism>
<proteinExistence type="predicted"/>